<dbReference type="PANTHER" id="PTHR46452:SF1">
    <property type="entry name" value="TRANSCRIPTION INITIATION FACTOR TFIID SUBUNIT 3"/>
    <property type="match status" value="1"/>
</dbReference>
<dbReference type="GO" id="GO:0005669">
    <property type="term" value="C:transcription factor TFIID complex"/>
    <property type="evidence" value="ECO:0007669"/>
    <property type="project" value="TreeGrafter"/>
</dbReference>
<dbReference type="Gene3D" id="1.10.20.10">
    <property type="entry name" value="Histone, subunit A"/>
    <property type="match status" value="1"/>
</dbReference>
<dbReference type="InterPro" id="IPR009072">
    <property type="entry name" value="Histone-fold"/>
</dbReference>
<accession>G5E0Z0</accession>
<dbReference type="EMBL" id="JP287054">
    <property type="protein sequence ID" value="AEQ16919.1"/>
    <property type="molecule type" value="mRNA"/>
</dbReference>
<dbReference type="PANTHER" id="PTHR46452">
    <property type="entry name" value="TRANSCRIPTION INITIATION FACTOR TFIID SUBUNIT 3"/>
    <property type="match status" value="1"/>
</dbReference>
<protein>
    <submittedName>
        <fullName evidence="2">Putative taf3 protein</fullName>
    </submittedName>
</protein>
<dbReference type="GO" id="GO:0045944">
    <property type="term" value="P:positive regulation of transcription by RNA polymerase II"/>
    <property type="evidence" value="ECO:0007669"/>
    <property type="project" value="TreeGrafter"/>
</dbReference>
<reference evidence="2" key="1">
    <citation type="submission" date="2011-09" db="EMBL/GenBank/DDBJ databases">
        <title>The odds of duplicate gene persistence after polyploidization.</title>
        <authorList>
            <person name="Chain F.J.J."/>
            <person name="Evans B.J."/>
            <person name="Dushoff J."/>
        </authorList>
    </citation>
    <scope>NUCLEOTIDE SEQUENCE</scope>
    <source>
        <tissue evidence="2">Liver</tissue>
    </source>
</reference>
<feature type="compositionally biased region" description="Polar residues" evidence="1">
    <location>
        <begin position="152"/>
        <end position="181"/>
    </location>
</feature>
<name>G5E0Z0_9PIPI</name>
<feature type="region of interest" description="Disordered" evidence="1">
    <location>
        <begin position="75"/>
        <end position="226"/>
    </location>
</feature>
<dbReference type="GO" id="GO:0002039">
    <property type="term" value="F:p53 binding"/>
    <property type="evidence" value="ECO:0007669"/>
    <property type="project" value="TreeGrafter"/>
</dbReference>
<feature type="non-terminal residue" evidence="2">
    <location>
        <position position="1"/>
    </location>
</feature>
<feature type="non-terminal residue" evidence="2">
    <location>
        <position position="226"/>
    </location>
</feature>
<sequence>GRTDPVLDDVGQAFKLMGVNLHELEDYIHNIEPVTFPHQIPSFPVNYLSRPLDSPESMEMPFSKRPRLVNSKGDVLEGSFEPREPLSSINSQKVPSVISPTHKLESPDSAVSSSEQAVLPPVSKSQASEGEVFTSPKRLTISEPATPKVPVSSINLGKASSTPLPLSGGTSSSDISWTMDDSINEVIRKVNQETPANTPVNNPPCFSSPSASPPTPEPLLKTYEDK</sequence>
<evidence type="ECO:0000313" key="2">
    <source>
        <dbReference type="EMBL" id="AEQ16919.1"/>
    </source>
</evidence>
<proteinExistence type="evidence at transcript level"/>
<organism evidence="2">
    <name type="scientific">Pipa carvalhoi</name>
    <name type="common">Carvalho's Surinam toad</name>
    <dbReference type="NCBI Taxonomy" id="191480"/>
    <lineage>
        <taxon>Eukaryota</taxon>
        <taxon>Metazoa</taxon>
        <taxon>Chordata</taxon>
        <taxon>Craniata</taxon>
        <taxon>Vertebrata</taxon>
        <taxon>Euteleostomi</taxon>
        <taxon>Amphibia</taxon>
        <taxon>Batrachia</taxon>
        <taxon>Anura</taxon>
        <taxon>Pipoidea</taxon>
        <taxon>Pipidae</taxon>
        <taxon>Pipinae</taxon>
        <taxon>Pipa</taxon>
    </lineage>
</organism>
<evidence type="ECO:0000256" key="1">
    <source>
        <dbReference type="SAM" id="MobiDB-lite"/>
    </source>
</evidence>
<dbReference type="AlphaFoldDB" id="G5E0Z0"/>
<dbReference type="GO" id="GO:0046982">
    <property type="term" value="F:protein heterodimerization activity"/>
    <property type="evidence" value="ECO:0007669"/>
    <property type="project" value="InterPro"/>
</dbReference>